<dbReference type="Pfam" id="PF07250">
    <property type="entry name" value="Glyoxal_oxid_N"/>
    <property type="match status" value="1"/>
</dbReference>
<dbReference type="EC" id="1.1.3.9" evidence="4"/>
<comment type="caution">
    <text evidence="4">The sequence shown here is derived from an EMBL/GenBank/DDBJ whole genome shotgun (WGS) entry which is preliminary data.</text>
</comment>
<dbReference type="PANTHER" id="PTHR32208:SF103">
    <property type="entry name" value="GALACTOSE OXIDASE-LIKE EARLY SET DOMAIN-CONTAINING PROTEIN"/>
    <property type="match status" value="1"/>
</dbReference>
<feature type="domain" description="Galactose oxidase-like Early set" evidence="3">
    <location>
        <begin position="491"/>
        <end position="586"/>
    </location>
</feature>
<dbReference type="GO" id="GO:0045480">
    <property type="term" value="F:galactose oxidase activity"/>
    <property type="evidence" value="ECO:0007669"/>
    <property type="project" value="UniProtKB-EC"/>
</dbReference>
<dbReference type="Gramene" id="PRQ27506">
    <property type="protein sequence ID" value="PRQ27506"/>
    <property type="gene ID" value="RchiOBHm_Chr6g0306041"/>
</dbReference>
<feature type="domain" description="Glyoxal oxidase N-terminal" evidence="2">
    <location>
        <begin position="78"/>
        <end position="471"/>
    </location>
</feature>
<dbReference type="InterPro" id="IPR009880">
    <property type="entry name" value="Glyoxal_oxidase_N"/>
</dbReference>
<dbReference type="CDD" id="cd02851">
    <property type="entry name" value="E_set_GO_C"/>
    <property type="match status" value="1"/>
</dbReference>
<evidence type="ECO:0000256" key="1">
    <source>
        <dbReference type="ARBA" id="ARBA00022729"/>
    </source>
</evidence>
<dbReference type="Pfam" id="PF09118">
    <property type="entry name" value="GO-like_E_set"/>
    <property type="match status" value="1"/>
</dbReference>
<proteinExistence type="predicted"/>
<dbReference type="EMBL" id="PDCK01000044">
    <property type="protein sequence ID" value="PRQ27506.1"/>
    <property type="molecule type" value="Genomic_DNA"/>
</dbReference>
<dbReference type="InterPro" id="IPR013783">
    <property type="entry name" value="Ig-like_fold"/>
</dbReference>
<evidence type="ECO:0000313" key="4">
    <source>
        <dbReference type="EMBL" id="PRQ27506.1"/>
    </source>
</evidence>
<dbReference type="OrthoDB" id="2019572at2759"/>
<keyword evidence="4" id="KW-0560">Oxidoreductase</keyword>
<dbReference type="InterPro" id="IPR014756">
    <property type="entry name" value="Ig_E-set"/>
</dbReference>
<evidence type="ECO:0000259" key="3">
    <source>
        <dbReference type="Pfam" id="PF09118"/>
    </source>
</evidence>
<evidence type="ECO:0000313" key="5">
    <source>
        <dbReference type="Proteomes" id="UP000238479"/>
    </source>
</evidence>
<name>A0A2P6Q009_ROSCH</name>
<dbReference type="AlphaFoldDB" id="A0A2P6Q009"/>
<accession>A0A2P6Q009</accession>
<dbReference type="SUPFAM" id="SSF81296">
    <property type="entry name" value="E set domains"/>
    <property type="match status" value="1"/>
</dbReference>
<keyword evidence="5" id="KW-1185">Reference proteome</keyword>
<dbReference type="InterPro" id="IPR011043">
    <property type="entry name" value="Gal_Oxase/kelch_b-propeller"/>
</dbReference>
<dbReference type="SUPFAM" id="SSF50965">
    <property type="entry name" value="Galactose oxidase, central domain"/>
    <property type="match status" value="1"/>
</dbReference>
<keyword evidence="1" id="KW-0732">Signal</keyword>
<dbReference type="Gene3D" id="2.130.10.80">
    <property type="entry name" value="Galactose oxidase/kelch, beta-propeller"/>
    <property type="match status" value="1"/>
</dbReference>
<dbReference type="Proteomes" id="UP000238479">
    <property type="component" value="Chromosome 6"/>
</dbReference>
<evidence type="ECO:0000259" key="2">
    <source>
        <dbReference type="Pfam" id="PF07250"/>
    </source>
</evidence>
<protein>
    <submittedName>
        <fullName evidence="4">Putative galactose oxidase</fullName>
        <ecNumber evidence="4">1.1.3.9</ecNumber>
    </submittedName>
</protein>
<dbReference type="Gene3D" id="2.60.40.10">
    <property type="entry name" value="Immunoglobulins"/>
    <property type="match status" value="1"/>
</dbReference>
<gene>
    <name evidence="4" type="ORF">RchiOBHm_Chr6g0306041</name>
</gene>
<dbReference type="InterPro" id="IPR037293">
    <property type="entry name" value="Gal_Oxidase_central_sf"/>
</dbReference>
<reference evidence="4 5" key="1">
    <citation type="journal article" date="2018" name="Nat. Genet.">
        <title>The Rosa genome provides new insights in the design of modern roses.</title>
        <authorList>
            <person name="Bendahmane M."/>
        </authorList>
    </citation>
    <scope>NUCLEOTIDE SEQUENCE [LARGE SCALE GENOMIC DNA]</scope>
    <source>
        <strain evidence="5">cv. Old Blush</strain>
    </source>
</reference>
<dbReference type="InterPro" id="IPR015202">
    <property type="entry name" value="GO-like_E_set"/>
</dbReference>
<sequence>MSILLKSLAPLSLFFFFFFFFFTFGNSRLPKIPLILFFNGGEYEYYKAVHNPNEAIKHEKEYRGRWELVSENSGVSAMHIIIMPNSNKAIMFDAAGFGPSEISLPAGDCRRVLDSRQEVEVYELDCWAHAVEFDIDTAAIRPLKILTDTWCSSGGLSANGTLVQTGGWDEGGRSVRYFNGCSSCDWEEYPISLSGLRWFSTQHILPNGEFIVVGGRRMFNYEYVPKAGSFNKITYALSFLQETSDPVENNLYPFVFLSTDGNLLIFANNRSILLNPTTNKVVRELPVLDGGSRNYPASGMAALLPIKLNDPNPNVIRAEILVCGGADPRAGKFAEKGIYVTALQDCGRIDITNPKATWRKEMMPTPRIMGDMVILPTDDILMINGAKEGTAGLNFAEDPNVTPVIYKPDNPITRRFMELKETKIPRMYGSTSTLLPDGAVLVAGSNPNYYYNFTGVKYPTELRVEKFYPPYFDPERVSDRAVIISNYMGGMVNYKQNFVIEFQVKKARVDLLDLKVTMYAPPFTTHGFSMGQRLLVLAITELKIVESELFQVEVAAPPTAEIAPPGFYLVFVVNVAVPSSGVWLQIA</sequence>
<organism evidence="4 5">
    <name type="scientific">Rosa chinensis</name>
    <name type="common">China rose</name>
    <dbReference type="NCBI Taxonomy" id="74649"/>
    <lineage>
        <taxon>Eukaryota</taxon>
        <taxon>Viridiplantae</taxon>
        <taxon>Streptophyta</taxon>
        <taxon>Embryophyta</taxon>
        <taxon>Tracheophyta</taxon>
        <taxon>Spermatophyta</taxon>
        <taxon>Magnoliopsida</taxon>
        <taxon>eudicotyledons</taxon>
        <taxon>Gunneridae</taxon>
        <taxon>Pentapetalae</taxon>
        <taxon>rosids</taxon>
        <taxon>fabids</taxon>
        <taxon>Rosales</taxon>
        <taxon>Rosaceae</taxon>
        <taxon>Rosoideae</taxon>
        <taxon>Rosoideae incertae sedis</taxon>
        <taxon>Rosa</taxon>
    </lineage>
</organism>
<dbReference type="STRING" id="74649.A0A2P6Q009"/>
<dbReference type="OMA" id="GAMDCWA"/>
<dbReference type="PANTHER" id="PTHR32208">
    <property type="entry name" value="SECRETED PROTEIN-RELATED"/>
    <property type="match status" value="1"/>
</dbReference>